<evidence type="ECO:0000256" key="4">
    <source>
        <dbReference type="ARBA" id="ARBA00022656"/>
    </source>
</evidence>
<proteinExistence type="inferred from homology"/>
<evidence type="ECO:0000256" key="2">
    <source>
        <dbReference type="ARBA" id="ARBA00009872"/>
    </source>
</evidence>
<evidence type="ECO:0000256" key="6">
    <source>
        <dbReference type="ARBA" id="ARBA00023157"/>
    </source>
</evidence>
<keyword evidence="3" id="KW-0964">Secreted</keyword>
<dbReference type="GO" id="GO:0005576">
    <property type="term" value="C:extracellular region"/>
    <property type="evidence" value="ECO:0007669"/>
    <property type="project" value="UniProtKB-SubCell"/>
</dbReference>
<comment type="caution">
    <text evidence="8">The sequence shown here is derived from an EMBL/GenBank/DDBJ whole genome shotgun (WGS) entry which is preliminary data.</text>
</comment>
<dbReference type="FunFam" id="3.30.1350.10:FF:000001">
    <property type="entry name" value="Hellethionin-D"/>
    <property type="match status" value="1"/>
</dbReference>
<dbReference type="PRINTS" id="PR00287">
    <property type="entry name" value="THIONIN"/>
</dbReference>
<reference evidence="8 9" key="1">
    <citation type="submission" date="2020-02" db="EMBL/GenBank/DDBJ databases">
        <authorList>
            <person name="Ma Q."/>
            <person name="Huang Y."/>
            <person name="Song X."/>
            <person name="Pei D."/>
        </authorList>
    </citation>
    <scope>NUCLEOTIDE SEQUENCE [LARGE SCALE GENOMIC DNA]</scope>
    <source>
        <strain evidence="8">Sxm20200214</strain>
        <tissue evidence="8">Leaf</tissue>
    </source>
</reference>
<dbReference type="SUPFAM" id="SSF57429">
    <property type="entry name" value="Crambin-like"/>
    <property type="match status" value="1"/>
</dbReference>
<gene>
    <name evidence="8" type="ORF">Bca52824_002415</name>
</gene>
<feature type="signal peptide" evidence="7">
    <location>
        <begin position="1"/>
        <end position="24"/>
    </location>
</feature>
<keyword evidence="4" id="KW-0800">Toxin</keyword>
<keyword evidence="9" id="KW-1185">Reference proteome</keyword>
<organism evidence="8 9">
    <name type="scientific">Brassica carinata</name>
    <name type="common">Ethiopian mustard</name>
    <name type="synonym">Abyssinian cabbage</name>
    <dbReference type="NCBI Taxonomy" id="52824"/>
    <lineage>
        <taxon>Eukaryota</taxon>
        <taxon>Viridiplantae</taxon>
        <taxon>Streptophyta</taxon>
        <taxon>Embryophyta</taxon>
        <taxon>Tracheophyta</taxon>
        <taxon>Spermatophyta</taxon>
        <taxon>Magnoliopsida</taxon>
        <taxon>eudicotyledons</taxon>
        <taxon>Gunneridae</taxon>
        <taxon>Pentapetalae</taxon>
        <taxon>rosids</taxon>
        <taxon>malvids</taxon>
        <taxon>Brassicales</taxon>
        <taxon>Brassicaceae</taxon>
        <taxon>Brassiceae</taxon>
        <taxon>Brassica</taxon>
    </lineage>
</organism>
<dbReference type="GO" id="GO:0006952">
    <property type="term" value="P:defense response"/>
    <property type="evidence" value="ECO:0007669"/>
    <property type="project" value="UniProtKB-KW"/>
</dbReference>
<keyword evidence="6" id="KW-1015">Disulfide bond</keyword>
<comment type="similarity">
    <text evidence="2">Belongs to the plant thionin (TC 1.C.44) family.</text>
</comment>
<protein>
    <recommendedName>
        <fullName evidence="10">Acidic protein</fullName>
    </recommendedName>
</protein>
<feature type="chain" id="PRO_5036505083" description="Acidic protein" evidence="7">
    <location>
        <begin position="25"/>
        <end position="113"/>
    </location>
</feature>
<dbReference type="PROSITE" id="PS00271">
    <property type="entry name" value="THIONIN"/>
    <property type="match status" value="1"/>
</dbReference>
<dbReference type="Proteomes" id="UP000886595">
    <property type="component" value="Unassembled WGS sequence"/>
</dbReference>
<evidence type="ECO:0000256" key="7">
    <source>
        <dbReference type="SAM" id="SignalP"/>
    </source>
</evidence>
<dbReference type="AlphaFoldDB" id="A0A8X7WL44"/>
<dbReference type="Pfam" id="PF00321">
    <property type="entry name" value="Thionin"/>
    <property type="match status" value="1"/>
</dbReference>
<dbReference type="PANTHER" id="PTHR33920:SF2">
    <property type="entry name" value="THIONIN-2.1-RELATED"/>
    <property type="match status" value="1"/>
</dbReference>
<evidence type="ECO:0000256" key="3">
    <source>
        <dbReference type="ARBA" id="ARBA00022525"/>
    </source>
</evidence>
<evidence type="ECO:0000256" key="5">
    <source>
        <dbReference type="ARBA" id="ARBA00022821"/>
    </source>
</evidence>
<evidence type="ECO:0000313" key="8">
    <source>
        <dbReference type="EMBL" id="KAG2331235.1"/>
    </source>
</evidence>
<dbReference type="GO" id="GO:0090729">
    <property type="term" value="F:toxin activity"/>
    <property type="evidence" value="ECO:0007669"/>
    <property type="project" value="UniProtKB-KW"/>
</dbReference>
<evidence type="ECO:0008006" key="10">
    <source>
        <dbReference type="Google" id="ProtNLM"/>
    </source>
</evidence>
<dbReference type="InterPro" id="IPR001010">
    <property type="entry name" value="Thionin"/>
</dbReference>
<dbReference type="OrthoDB" id="653285at2759"/>
<dbReference type="PANTHER" id="PTHR33920">
    <property type="entry name" value="THIONIN-2.1-RELATED"/>
    <property type="match status" value="1"/>
</dbReference>
<evidence type="ECO:0000256" key="1">
    <source>
        <dbReference type="ARBA" id="ARBA00004613"/>
    </source>
</evidence>
<keyword evidence="5" id="KW-0611">Plant defense</keyword>
<keyword evidence="7" id="KW-0732">Signal</keyword>
<accession>A0A8X7WL44</accession>
<dbReference type="Gene3D" id="3.30.1350.10">
    <property type="entry name" value="Thionin-like"/>
    <property type="match status" value="1"/>
</dbReference>
<comment type="subcellular location">
    <subcellularLocation>
        <location evidence="1">Secreted</location>
    </subcellularLocation>
</comment>
<dbReference type="EMBL" id="JAAMPC010000001">
    <property type="protein sequence ID" value="KAG2331235.1"/>
    <property type="molecule type" value="Genomic_DNA"/>
</dbReference>
<name>A0A8X7WL44_BRACI</name>
<dbReference type="InterPro" id="IPR036391">
    <property type="entry name" value="Thionin-like_sf"/>
</dbReference>
<sequence length="113" mass="12057">MEDKTVILSVLIMSLVMAQNQVEAKSCCPSTTARNAYNVCRLPGVSKENCAKFSGCLIVSGTTCPSGYPYDIFVNSGTAVNEYCKLGCASSVCGGLTILQNSGKAKTHYYYNC</sequence>
<evidence type="ECO:0000313" key="9">
    <source>
        <dbReference type="Proteomes" id="UP000886595"/>
    </source>
</evidence>